<accession>A0A4Z2J2V4</accession>
<sequence length="413" mass="45110">MTHISDGFLGLLFSISCLLDRILHFTLDLDEVSLQLLLGVDEAATLRLLSVCSSAALSSSISASIRAFLRSTMLFLGFSCLAVGVAQLNLHLVEGIIPAPDLGIQIALHGVHHSLAVPLDLVDLLVFLCKFSVNFTLDLEVCCSAFFPPATAIVANISCLLDRILHFTLDLDEFSLQLLLGVDEAECSSPTRSLASTSSCSATLRLLSVCSSAALSSSISASIRAFLRSTMATCSLMSSWPLKASSRASFLLLISASKVLCMESITLWLFLLIWSISSSFSASFLSISFFTWTVDFVFLGLQVIEGLLMGLLEGFLLFAQLCNDPDTFQHTVTPQLVDDQEVLHETLNSTKYIDVIDDEDLARISVTGGELDGLKTVWSAEQRHWLRQRPAQALFFQEDPTRENLGDRHSKDS</sequence>
<comment type="caution">
    <text evidence="1">The sequence shown here is derived from an EMBL/GenBank/DDBJ whole genome shotgun (WGS) entry which is preliminary data.</text>
</comment>
<dbReference type="AlphaFoldDB" id="A0A4Z2J2V4"/>
<proteinExistence type="predicted"/>
<gene>
    <name evidence="1" type="ORF">EYF80_005330</name>
</gene>
<reference evidence="1 2" key="1">
    <citation type="submission" date="2019-03" db="EMBL/GenBank/DDBJ databases">
        <title>First draft genome of Liparis tanakae, snailfish: a comprehensive survey of snailfish specific genes.</title>
        <authorList>
            <person name="Kim W."/>
            <person name="Song I."/>
            <person name="Jeong J.-H."/>
            <person name="Kim D."/>
            <person name="Kim S."/>
            <person name="Ryu S."/>
            <person name="Song J.Y."/>
            <person name="Lee S.K."/>
        </authorList>
    </citation>
    <scope>NUCLEOTIDE SEQUENCE [LARGE SCALE GENOMIC DNA]</scope>
    <source>
        <tissue evidence="1">Muscle</tissue>
    </source>
</reference>
<dbReference type="EMBL" id="SRLO01000027">
    <property type="protein sequence ID" value="TNN84337.1"/>
    <property type="molecule type" value="Genomic_DNA"/>
</dbReference>
<dbReference type="Proteomes" id="UP000314294">
    <property type="component" value="Unassembled WGS sequence"/>
</dbReference>
<organism evidence="1 2">
    <name type="scientific">Liparis tanakae</name>
    <name type="common">Tanaka's snailfish</name>
    <dbReference type="NCBI Taxonomy" id="230148"/>
    <lineage>
        <taxon>Eukaryota</taxon>
        <taxon>Metazoa</taxon>
        <taxon>Chordata</taxon>
        <taxon>Craniata</taxon>
        <taxon>Vertebrata</taxon>
        <taxon>Euteleostomi</taxon>
        <taxon>Actinopterygii</taxon>
        <taxon>Neopterygii</taxon>
        <taxon>Teleostei</taxon>
        <taxon>Neoteleostei</taxon>
        <taxon>Acanthomorphata</taxon>
        <taxon>Eupercaria</taxon>
        <taxon>Perciformes</taxon>
        <taxon>Cottioidei</taxon>
        <taxon>Cottales</taxon>
        <taxon>Liparidae</taxon>
        <taxon>Liparis</taxon>
    </lineage>
</organism>
<name>A0A4Z2J2V4_9TELE</name>
<keyword evidence="2" id="KW-1185">Reference proteome</keyword>
<evidence type="ECO:0000313" key="1">
    <source>
        <dbReference type="EMBL" id="TNN84337.1"/>
    </source>
</evidence>
<evidence type="ECO:0000313" key="2">
    <source>
        <dbReference type="Proteomes" id="UP000314294"/>
    </source>
</evidence>
<dbReference type="OrthoDB" id="8938362at2759"/>
<protein>
    <submittedName>
        <fullName evidence="1">Uncharacterized protein</fullName>
    </submittedName>
</protein>